<feature type="transmembrane region" description="Helical" evidence="9">
    <location>
        <begin position="287"/>
        <end position="307"/>
    </location>
</feature>
<dbReference type="InterPro" id="IPR000644">
    <property type="entry name" value="CBS_dom"/>
</dbReference>
<evidence type="ECO:0000256" key="5">
    <source>
        <dbReference type="ARBA" id="ARBA00022842"/>
    </source>
</evidence>
<keyword evidence="12" id="KW-1185">Reference proteome</keyword>
<evidence type="ECO:0000259" key="10">
    <source>
        <dbReference type="PROSITE" id="PS51371"/>
    </source>
</evidence>
<dbReference type="InterPro" id="IPR006667">
    <property type="entry name" value="SLC41_membr_dom"/>
</dbReference>
<evidence type="ECO:0000256" key="9">
    <source>
        <dbReference type="RuleBase" id="RU362011"/>
    </source>
</evidence>
<proteinExistence type="inferred from homology"/>
<evidence type="ECO:0000256" key="4">
    <source>
        <dbReference type="ARBA" id="ARBA00022692"/>
    </source>
</evidence>
<dbReference type="Pfam" id="PF03448">
    <property type="entry name" value="MgtE_N"/>
    <property type="match status" value="1"/>
</dbReference>
<feature type="domain" description="CBS" evidence="10">
    <location>
        <begin position="205"/>
        <end position="261"/>
    </location>
</feature>
<dbReference type="SUPFAM" id="SSF54631">
    <property type="entry name" value="CBS-domain pair"/>
    <property type="match status" value="1"/>
</dbReference>
<dbReference type="InterPro" id="IPR046342">
    <property type="entry name" value="CBS_dom_sf"/>
</dbReference>
<dbReference type="InterPro" id="IPR038076">
    <property type="entry name" value="MgtE_N_sf"/>
</dbReference>
<dbReference type="InterPro" id="IPR006668">
    <property type="entry name" value="Mg_transptr_MgtE_intracell_dom"/>
</dbReference>
<feature type="transmembrane region" description="Helical" evidence="9">
    <location>
        <begin position="435"/>
        <end position="458"/>
    </location>
</feature>
<evidence type="ECO:0000256" key="8">
    <source>
        <dbReference type="PROSITE-ProRule" id="PRU00703"/>
    </source>
</evidence>
<dbReference type="AlphaFoldDB" id="A0AA36Y674"/>
<dbReference type="NCBIfam" id="TIGR00400">
    <property type="entry name" value="mgtE"/>
    <property type="match status" value="1"/>
</dbReference>
<dbReference type="Pfam" id="PF01769">
    <property type="entry name" value="MgtE"/>
    <property type="match status" value="1"/>
</dbReference>
<comment type="similarity">
    <text evidence="2 9">Belongs to the SLC41A transporter family.</text>
</comment>
<evidence type="ECO:0000256" key="1">
    <source>
        <dbReference type="ARBA" id="ARBA00004141"/>
    </source>
</evidence>
<dbReference type="SMART" id="SM00924">
    <property type="entry name" value="MgtE_N"/>
    <property type="match status" value="1"/>
</dbReference>
<dbReference type="InterPro" id="IPR036739">
    <property type="entry name" value="SLC41_membr_dom_sf"/>
</dbReference>
<reference evidence="11 12" key="1">
    <citation type="submission" date="2011-10" db="EMBL/GenBank/DDBJ databases">
        <title>The Genome Sequence of Lachnospiraceae bacterium ACC2.</title>
        <authorList>
            <consortium name="The Broad Institute Genome Sequencing Platform"/>
            <person name="Earl A."/>
            <person name="Ward D."/>
            <person name="Feldgarden M."/>
            <person name="Gevers D."/>
            <person name="Sizova M."/>
            <person name="Hazen A."/>
            <person name="Epstein S."/>
            <person name="Young S.K."/>
            <person name="Zeng Q."/>
            <person name="Gargeya S."/>
            <person name="Fitzgerald M."/>
            <person name="Haas B."/>
            <person name="Abouelleil A."/>
            <person name="Alvarado L."/>
            <person name="Arachchi H.M."/>
            <person name="Berlin A."/>
            <person name="Brown A."/>
            <person name="Chapman S.B."/>
            <person name="Chen Z."/>
            <person name="Dunbar C."/>
            <person name="Freedman E."/>
            <person name="Gearin G."/>
            <person name="Goldberg J."/>
            <person name="Griggs A."/>
            <person name="Gujja S."/>
            <person name="Heiman D."/>
            <person name="Howarth C."/>
            <person name="Larson L."/>
            <person name="Lui A."/>
            <person name="MacDonald P.J.P."/>
            <person name="Montmayeur A."/>
            <person name="Murphy C."/>
            <person name="Neiman D."/>
            <person name="Pearson M."/>
            <person name="Priest M."/>
            <person name="Roberts A."/>
            <person name="Saif S."/>
            <person name="Shea T."/>
            <person name="Shenoy N."/>
            <person name="Sisk P."/>
            <person name="Stolte C."/>
            <person name="Sykes S."/>
            <person name="Wortman J."/>
            <person name="Nusbaum C."/>
            <person name="Birren B."/>
        </authorList>
    </citation>
    <scope>NUCLEOTIDE SEQUENCE [LARGE SCALE GENOMIC DNA]</scope>
    <source>
        <strain evidence="11 12">ACC2</strain>
    </source>
</reference>
<evidence type="ECO:0000313" key="12">
    <source>
        <dbReference type="Proteomes" id="UP000018466"/>
    </source>
</evidence>
<dbReference type="Gene3D" id="1.25.60.10">
    <property type="entry name" value="MgtE N-terminal domain-like"/>
    <property type="match status" value="1"/>
</dbReference>
<evidence type="ECO:0000256" key="7">
    <source>
        <dbReference type="ARBA" id="ARBA00023136"/>
    </source>
</evidence>
<keyword evidence="7 9" id="KW-0472">Membrane</keyword>
<dbReference type="SUPFAM" id="SSF158791">
    <property type="entry name" value="MgtE N-terminal domain-like"/>
    <property type="match status" value="1"/>
</dbReference>
<keyword evidence="5 9" id="KW-0460">Magnesium</keyword>
<keyword evidence="3 9" id="KW-0813">Transport</keyword>
<feature type="domain" description="CBS" evidence="10">
    <location>
        <begin position="141"/>
        <end position="204"/>
    </location>
</feature>
<keyword evidence="9" id="KW-1003">Cell membrane</keyword>
<protein>
    <recommendedName>
        <fullName evidence="9">Magnesium transporter MgtE</fullName>
    </recommendedName>
</protein>
<dbReference type="GeneID" id="86939919"/>
<keyword evidence="8" id="KW-0129">CBS domain</keyword>
<dbReference type="GO" id="GO:0005886">
    <property type="term" value="C:plasma membrane"/>
    <property type="evidence" value="ECO:0007669"/>
    <property type="project" value="UniProtKB-SubCell"/>
</dbReference>
<dbReference type="Gene3D" id="1.10.357.20">
    <property type="entry name" value="SLC41 divalent cation transporters, integral membrane domain"/>
    <property type="match status" value="1"/>
</dbReference>
<dbReference type="PANTHER" id="PTHR43773">
    <property type="entry name" value="MAGNESIUM TRANSPORTER MGTE"/>
    <property type="match status" value="1"/>
</dbReference>
<dbReference type="SUPFAM" id="SSF161093">
    <property type="entry name" value="MgtE membrane domain-like"/>
    <property type="match status" value="1"/>
</dbReference>
<dbReference type="PROSITE" id="PS51371">
    <property type="entry name" value="CBS"/>
    <property type="match status" value="2"/>
</dbReference>
<comment type="subunit">
    <text evidence="9">Homodimer.</text>
</comment>
<dbReference type="InterPro" id="IPR006669">
    <property type="entry name" value="MgtE_transporter"/>
</dbReference>
<keyword evidence="6 9" id="KW-1133">Transmembrane helix</keyword>
<dbReference type="Pfam" id="PF00571">
    <property type="entry name" value="CBS"/>
    <property type="match status" value="2"/>
</dbReference>
<keyword evidence="4 9" id="KW-0812">Transmembrane</keyword>
<name>A0AA36Y674_9FIRM</name>
<dbReference type="GO" id="GO:0015095">
    <property type="term" value="F:magnesium ion transmembrane transporter activity"/>
    <property type="evidence" value="ECO:0007669"/>
    <property type="project" value="UniProtKB-UniRule"/>
</dbReference>
<dbReference type="EMBL" id="AGEL01000003">
    <property type="protein sequence ID" value="EHO17937.1"/>
    <property type="molecule type" value="Genomic_DNA"/>
</dbReference>
<dbReference type="GO" id="GO:0046872">
    <property type="term" value="F:metal ion binding"/>
    <property type="evidence" value="ECO:0007669"/>
    <property type="project" value="UniProtKB-KW"/>
</dbReference>
<dbReference type="RefSeq" id="WP_009531956.1">
    <property type="nucleotide sequence ID" value="NZ_CAJPPX010000016.1"/>
</dbReference>
<comment type="function">
    <text evidence="9">Acts as a magnesium transporter.</text>
</comment>
<dbReference type="CDD" id="cd04606">
    <property type="entry name" value="CBS_pair_Mg_transporter"/>
    <property type="match status" value="1"/>
</dbReference>
<evidence type="ECO:0000256" key="3">
    <source>
        <dbReference type="ARBA" id="ARBA00022448"/>
    </source>
</evidence>
<comment type="caution">
    <text evidence="9">Lacks conserved residue(s) required for the propagation of feature annotation.</text>
</comment>
<feature type="transmembrane region" description="Helical" evidence="9">
    <location>
        <begin position="365"/>
        <end position="385"/>
    </location>
</feature>
<dbReference type="Proteomes" id="UP000018466">
    <property type="component" value="Unassembled WGS sequence"/>
</dbReference>
<comment type="caution">
    <text evidence="11">The sequence shown here is derived from an EMBL/GenBank/DDBJ whole genome shotgun (WGS) entry which is preliminary data.</text>
</comment>
<evidence type="ECO:0000256" key="6">
    <source>
        <dbReference type="ARBA" id="ARBA00022989"/>
    </source>
</evidence>
<keyword evidence="9" id="KW-0479">Metal-binding</keyword>
<evidence type="ECO:0000313" key="11">
    <source>
        <dbReference type="EMBL" id="EHO17937.1"/>
    </source>
</evidence>
<accession>A0AA36Y674</accession>
<gene>
    <name evidence="11" type="ORF">HMPREF9623_00121</name>
</gene>
<dbReference type="Gene3D" id="3.10.580.10">
    <property type="entry name" value="CBS-domain"/>
    <property type="match status" value="1"/>
</dbReference>
<evidence type="ECO:0000256" key="2">
    <source>
        <dbReference type="ARBA" id="ARBA00009749"/>
    </source>
</evidence>
<organism evidence="11 12">
    <name type="scientific">Stomatobaculum longum</name>
    <dbReference type="NCBI Taxonomy" id="796942"/>
    <lineage>
        <taxon>Bacteria</taxon>
        <taxon>Bacillati</taxon>
        <taxon>Bacillota</taxon>
        <taxon>Clostridia</taxon>
        <taxon>Lachnospirales</taxon>
        <taxon>Lachnospiraceae</taxon>
        <taxon>Stomatobaculum</taxon>
    </lineage>
</organism>
<sequence>MGDKGMKTREEIQQEILEILRGRKSPKIMRDELDEYHAGDLAAALDQITIEERERFYRLESDEDLAEVLEHCDEADKYLEEMSLHRAASVLAKMEPDVAVDLMKETDSVKKKEWLELMDAESRSRLQSLASFDEDLIASRMTTNFVWLYSNMTVREGMKSLVEQAEEHDNISVLYVLDPQGVFYGAINLKDLIIARRDTELSDIIMTQFPYVYADERIEDCIWIIRDYSEESIPVLSSDNHILGAITSQEIAEVVGDEMGEDYAKLAGLSAEEDLNEPLQQSVKKRLPWLILLLGLGMVVSTVVGLFEGVVARLTIVMAFQSLILDMAGNVGTQSLAVTIRALMDDQLTPKQKLKLILKEVNVGTLNGAVLGVLAFVGVGVYIAFFKGMPIHYGFAISGCIGISLVVAMLISSLVGTAVPIFFKHIHVDPAAASGPLITTITDLVGVVTYYGLAWLLLLEFMHL</sequence>
<comment type="subcellular location">
    <subcellularLocation>
        <location evidence="9">Cell membrane</location>
        <topology evidence="9">Multi-pass membrane protein</topology>
    </subcellularLocation>
    <subcellularLocation>
        <location evidence="1">Membrane</location>
        <topology evidence="1">Multi-pass membrane protein</topology>
    </subcellularLocation>
</comment>
<dbReference type="PANTHER" id="PTHR43773:SF1">
    <property type="entry name" value="MAGNESIUM TRANSPORTER MGTE"/>
    <property type="match status" value="1"/>
</dbReference>
<feature type="transmembrane region" description="Helical" evidence="9">
    <location>
        <begin position="391"/>
        <end position="423"/>
    </location>
</feature>